<dbReference type="CDD" id="cd00770">
    <property type="entry name" value="SerRS_core"/>
    <property type="match status" value="1"/>
</dbReference>
<evidence type="ECO:0000256" key="13">
    <source>
        <dbReference type="PIRSR" id="PIRSR001529-1"/>
    </source>
</evidence>
<dbReference type="Gene3D" id="3.30.930.10">
    <property type="entry name" value="Bira Bifunctional Protein, Domain 2"/>
    <property type="match status" value="1"/>
</dbReference>
<dbReference type="PANTHER" id="PTHR43697">
    <property type="entry name" value="SERYL-TRNA SYNTHETASE"/>
    <property type="match status" value="1"/>
</dbReference>
<comment type="domain">
    <text evidence="12">Consists of two distinct domains, a catalytic core and a N-terminal extension that is involved in tRNA binding.</text>
</comment>
<dbReference type="PIRSF" id="PIRSF001529">
    <property type="entry name" value="Ser-tRNA-synth_IIa"/>
    <property type="match status" value="1"/>
</dbReference>
<dbReference type="NCBIfam" id="TIGR00414">
    <property type="entry name" value="serS"/>
    <property type="match status" value="1"/>
</dbReference>
<feature type="binding site" evidence="12 13">
    <location>
        <position position="337"/>
    </location>
    <ligand>
        <name>L-serine</name>
        <dbReference type="ChEBI" id="CHEBI:33384"/>
    </ligand>
</feature>
<dbReference type="InterPro" id="IPR045864">
    <property type="entry name" value="aa-tRNA-synth_II/BPL/LPL"/>
</dbReference>
<keyword evidence="18" id="KW-1185">Reference proteome</keyword>
<keyword evidence="7 12" id="KW-0067">ATP-binding</keyword>
<reference evidence="17 18" key="1">
    <citation type="submission" date="2018-04" db="EMBL/GenBank/DDBJ databases">
        <title>The genome sequence of Caulobacter sp. 736.</title>
        <authorList>
            <person name="Gao J."/>
            <person name="Sun J."/>
        </authorList>
    </citation>
    <scope>NUCLEOTIDE SEQUENCE [LARGE SCALE GENOMIC DNA]</scope>
    <source>
        <strain evidence="17 18">736</strain>
    </source>
</reference>
<evidence type="ECO:0000256" key="14">
    <source>
        <dbReference type="PIRSR" id="PIRSR001529-2"/>
    </source>
</evidence>
<comment type="caution">
    <text evidence="17">The sequence shown here is derived from an EMBL/GenBank/DDBJ whole genome shotgun (WGS) entry which is preliminary data.</text>
</comment>
<evidence type="ECO:0000256" key="1">
    <source>
        <dbReference type="ARBA" id="ARBA00004496"/>
    </source>
</evidence>
<sequence length="479" mass="52374">MHDIKAIRENTEAYEAAWSAKGRSGAASEAVKLDAQLRAAQTALQEAQAKRNESSKLIGMAKAKKDEAEAARLMAEVEALKGRMAEASEEEHLVGAKLKDLLASLPNIPAAEVPEGEDEAGNVEQRRWGDASKLPAGRLNQPKDHVDLGAALGGMDFEAAARMSGARFVVLKKEIARLERALGQFMLDLQTVEHGYTEVSPPVLVKDEALFGTGQLPKFEDDLFFATSTYLPNEPGAVEGAGVYYPKTSRVDVYEDGQGQFHFKPVEGASGKLTQTRKWLIPTAEVSLTNLVREQITGEEELPLRLTALTYCFRSEAGASGRDTRGMIRQHQFQKVELVSITTPDQSEAEHERMVECAETVLKKLELPFRTMLLCKGDMGFGARKTYDLEVWLPSQATYREISSCSNCGDFQARRMDARYKKAGEKGTHYVHTLNGSGLAVGRTLVAVLENYQDEAGRIAIPAVLQPYMGGLTHIGGAA</sequence>
<comment type="pathway">
    <text evidence="2 12">Aminoacyl-tRNA biosynthesis; selenocysteinyl-tRNA(Sec) biosynthesis; L-seryl-tRNA(Sec) from L-serine and tRNA(Sec): step 1/1.</text>
</comment>
<dbReference type="PROSITE" id="PS50862">
    <property type="entry name" value="AA_TRNA_LIGASE_II"/>
    <property type="match status" value="1"/>
</dbReference>
<dbReference type="SUPFAM" id="SSF55681">
    <property type="entry name" value="Class II aaRS and biotin synthetases"/>
    <property type="match status" value="1"/>
</dbReference>
<name>A0A2T9JFK0_9CAUL</name>
<evidence type="ECO:0000256" key="12">
    <source>
        <dbReference type="HAMAP-Rule" id="MF_00176"/>
    </source>
</evidence>
<keyword evidence="5 12" id="KW-0436">Ligase</keyword>
<comment type="caution">
    <text evidence="12">Lacks conserved residue(s) required for the propagation of feature annotation.</text>
</comment>
<organism evidence="17 18">
    <name type="scientific">Caulobacter radicis</name>
    <dbReference type="NCBI Taxonomy" id="2172650"/>
    <lineage>
        <taxon>Bacteria</taxon>
        <taxon>Pseudomonadati</taxon>
        <taxon>Pseudomonadota</taxon>
        <taxon>Alphaproteobacteria</taxon>
        <taxon>Caulobacterales</taxon>
        <taxon>Caulobacteraceae</taxon>
        <taxon>Caulobacter</taxon>
    </lineage>
</organism>
<feature type="binding site" evidence="12">
    <location>
        <position position="437"/>
    </location>
    <ligand>
        <name>L-serine</name>
        <dbReference type="ChEBI" id="CHEBI:33384"/>
    </ligand>
</feature>
<evidence type="ECO:0000313" key="17">
    <source>
        <dbReference type="EMBL" id="PVM82483.1"/>
    </source>
</evidence>
<evidence type="ECO:0000313" key="18">
    <source>
        <dbReference type="Proteomes" id="UP000244913"/>
    </source>
</evidence>
<dbReference type="InterPro" id="IPR042103">
    <property type="entry name" value="SerRS_1_N_sf"/>
</dbReference>
<keyword evidence="6 12" id="KW-0547">Nucleotide-binding</keyword>
<feature type="binding site" evidence="12 14">
    <location>
        <begin position="401"/>
        <end position="404"/>
    </location>
    <ligand>
        <name>ATP</name>
        <dbReference type="ChEBI" id="CHEBI:30616"/>
    </ligand>
</feature>
<dbReference type="GO" id="GO:0005524">
    <property type="term" value="F:ATP binding"/>
    <property type="evidence" value="ECO:0007669"/>
    <property type="project" value="UniProtKB-UniRule"/>
</dbReference>
<protein>
    <recommendedName>
        <fullName evidence="12">Serine--tRNA ligase</fullName>
        <ecNumber evidence="12">6.1.1.11</ecNumber>
    </recommendedName>
    <alternativeName>
        <fullName evidence="12">Seryl-tRNA synthetase</fullName>
        <shortName evidence="12">SerRS</shortName>
    </alternativeName>
    <alternativeName>
        <fullName evidence="12">Seryl-tRNA(Ser/Sec) synthetase</fullName>
    </alternativeName>
</protein>
<dbReference type="Pfam" id="PF00587">
    <property type="entry name" value="tRNA-synt_2b"/>
    <property type="match status" value="1"/>
</dbReference>
<comment type="subcellular location">
    <subcellularLocation>
        <location evidence="1 12">Cytoplasm</location>
    </subcellularLocation>
</comment>
<gene>
    <name evidence="12" type="primary">serS</name>
    <name evidence="17" type="ORF">DDF65_11825</name>
</gene>
<dbReference type="Pfam" id="PF02403">
    <property type="entry name" value="Seryl_tRNA_N"/>
    <property type="match status" value="1"/>
</dbReference>
<accession>A0A2T9JFK0</accession>
<evidence type="ECO:0000256" key="10">
    <source>
        <dbReference type="ARBA" id="ARBA00047929"/>
    </source>
</evidence>
<dbReference type="GO" id="GO:0006434">
    <property type="term" value="P:seryl-tRNA aminoacylation"/>
    <property type="evidence" value="ECO:0007669"/>
    <property type="project" value="UniProtKB-UniRule"/>
</dbReference>
<comment type="catalytic activity">
    <reaction evidence="10 12">
        <text>tRNA(Sec) + L-serine + ATP = L-seryl-tRNA(Sec) + AMP + diphosphate + H(+)</text>
        <dbReference type="Rhea" id="RHEA:42580"/>
        <dbReference type="Rhea" id="RHEA-COMP:9742"/>
        <dbReference type="Rhea" id="RHEA-COMP:10128"/>
        <dbReference type="ChEBI" id="CHEBI:15378"/>
        <dbReference type="ChEBI" id="CHEBI:30616"/>
        <dbReference type="ChEBI" id="CHEBI:33019"/>
        <dbReference type="ChEBI" id="CHEBI:33384"/>
        <dbReference type="ChEBI" id="CHEBI:78442"/>
        <dbReference type="ChEBI" id="CHEBI:78533"/>
        <dbReference type="ChEBI" id="CHEBI:456215"/>
        <dbReference type="EC" id="6.1.1.11"/>
    </reaction>
</comment>
<dbReference type="Gene3D" id="1.10.287.40">
    <property type="entry name" value="Serine-tRNA synthetase, tRNA binding domain"/>
    <property type="match status" value="1"/>
</dbReference>
<comment type="subunit">
    <text evidence="12">Homodimer. The tRNA molecule binds across the dimer.</text>
</comment>
<dbReference type="HAMAP" id="MF_00176">
    <property type="entry name" value="Ser_tRNA_synth_type1"/>
    <property type="match status" value="1"/>
</dbReference>
<comment type="catalytic activity">
    <reaction evidence="11 12">
        <text>tRNA(Ser) + L-serine + ATP = L-seryl-tRNA(Ser) + AMP + diphosphate + H(+)</text>
        <dbReference type="Rhea" id="RHEA:12292"/>
        <dbReference type="Rhea" id="RHEA-COMP:9669"/>
        <dbReference type="Rhea" id="RHEA-COMP:9703"/>
        <dbReference type="ChEBI" id="CHEBI:15378"/>
        <dbReference type="ChEBI" id="CHEBI:30616"/>
        <dbReference type="ChEBI" id="CHEBI:33019"/>
        <dbReference type="ChEBI" id="CHEBI:33384"/>
        <dbReference type="ChEBI" id="CHEBI:78442"/>
        <dbReference type="ChEBI" id="CHEBI:78533"/>
        <dbReference type="ChEBI" id="CHEBI:456215"/>
        <dbReference type="EC" id="6.1.1.11"/>
    </reaction>
</comment>
<dbReference type="PANTHER" id="PTHR43697:SF1">
    <property type="entry name" value="SERINE--TRNA LIGASE"/>
    <property type="match status" value="1"/>
</dbReference>
<evidence type="ECO:0000256" key="7">
    <source>
        <dbReference type="ARBA" id="ARBA00022840"/>
    </source>
</evidence>
<keyword evidence="8 12" id="KW-0648">Protein biosynthesis</keyword>
<keyword evidence="4 12" id="KW-0963">Cytoplasm</keyword>
<dbReference type="InterPro" id="IPR006195">
    <property type="entry name" value="aa-tRNA-synth_II"/>
</dbReference>
<dbReference type="EMBL" id="QDKP01000036">
    <property type="protein sequence ID" value="PVM82483.1"/>
    <property type="molecule type" value="Genomic_DNA"/>
</dbReference>
<dbReference type="InterPro" id="IPR010978">
    <property type="entry name" value="tRNA-bd_arm"/>
</dbReference>
<keyword evidence="9 12" id="KW-0030">Aminoacyl-tRNA synthetase</keyword>
<comment type="similarity">
    <text evidence="3 12">Belongs to the class-II aminoacyl-tRNA synthetase family. Type-1 seryl-tRNA synthetase subfamily.</text>
</comment>
<feature type="binding site" evidence="13">
    <location>
        <position position="435"/>
    </location>
    <ligand>
        <name>L-serine</name>
        <dbReference type="ChEBI" id="CHEBI:33384"/>
    </ligand>
</feature>
<dbReference type="EC" id="6.1.1.11" evidence="12"/>
<dbReference type="GO" id="GO:0004828">
    <property type="term" value="F:serine-tRNA ligase activity"/>
    <property type="evidence" value="ECO:0007669"/>
    <property type="project" value="UniProtKB-UniRule"/>
</dbReference>
<feature type="binding site" evidence="12 14">
    <location>
        <begin position="314"/>
        <end position="316"/>
    </location>
    <ligand>
        <name>ATP</name>
        <dbReference type="ChEBI" id="CHEBI:30616"/>
    </ligand>
</feature>
<dbReference type="GO" id="GO:0016260">
    <property type="term" value="P:selenocysteine biosynthetic process"/>
    <property type="evidence" value="ECO:0007669"/>
    <property type="project" value="UniProtKB-UniRule"/>
</dbReference>
<comment type="function">
    <text evidence="12">Catalyzes the attachment of serine to tRNA(Ser). Is also able to aminoacylate tRNA(Sec) with serine, to form the misacylated tRNA L-seryl-tRNA(Sec), which will be further converted into selenocysteinyl-tRNA(Sec).</text>
</comment>
<dbReference type="InterPro" id="IPR002317">
    <property type="entry name" value="Ser-tRNA-ligase_type_1"/>
</dbReference>
<evidence type="ECO:0000256" key="4">
    <source>
        <dbReference type="ARBA" id="ARBA00022490"/>
    </source>
</evidence>
<keyword evidence="15" id="KW-0175">Coiled coil</keyword>
<evidence type="ECO:0000256" key="3">
    <source>
        <dbReference type="ARBA" id="ARBA00010728"/>
    </source>
</evidence>
<dbReference type="GO" id="GO:0005737">
    <property type="term" value="C:cytoplasm"/>
    <property type="evidence" value="ECO:0007669"/>
    <property type="project" value="UniProtKB-SubCell"/>
</dbReference>
<dbReference type="SUPFAM" id="SSF46589">
    <property type="entry name" value="tRNA-binding arm"/>
    <property type="match status" value="1"/>
</dbReference>
<evidence type="ECO:0000256" key="2">
    <source>
        <dbReference type="ARBA" id="ARBA00005045"/>
    </source>
</evidence>
<dbReference type="PRINTS" id="PR00981">
    <property type="entry name" value="TRNASYNTHSER"/>
</dbReference>
<evidence type="ECO:0000256" key="9">
    <source>
        <dbReference type="ARBA" id="ARBA00023146"/>
    </source>
</evidence>
<feature type="binding site" evidence="12">
    <location>
        <begin position="283"/>
        <end position="285"/>
    </location>
    <ligand>
        <name>L-serine</name>
        <dbReference type="ChEBI" id="CHEBI:33384"/>
    </ligand>
</feature>
<evidence type="ECO:0000256" key="15">
    <source>
        <dbReference type="SAM" id="Coils"/>
    </source>
</evidence>
<dbReference type="Proteomes" id="UP000244913">
    <property type="component" value="Unassembled WGS sequence"/>
</dbReference>
<feature type="coiled-coil region" evidence="15">
    <location>
        <begin position="30"/>
        <end position="90"/>
    </location>
</feature>
<dbReference type="InterPro" id="IPR015866">
    <property type="entry name" value="Ser-tRNA-synth_1_N"/>
</dbReference>
<feature type="binding site" evidence="13">
    <location>
        <position position="283"/>
    </location>
    <ligand>
        <name>L-serine</name>
        <dbReference type="ChEBI" id="CHEBI:33384"/>
    </ligand>
</feature>
<evidence type="ECO:0000256" key="8">
    <source>
        <dbReference type="ARBA" id="ARBA00022917"/>
    </source>
</evidence>
<dbReference type="UniPathway" id="UPA00906">
    <property type="reaction ID" value="UER00895"/>
</dbReference>
<evidence type="ECO:0000256" key="11">
    <source>
        <dbReference type="ARBA" id="ARBA00048823"/>
    </source>
</evidence>
<evidence type="ECO:0000259" key="16">
    <source>
        <dbReference type="PROSITE" id="PS50862"/>
    </source>
</evidence>
<dbReference type="InterPro" id="IPR002314">
    <property type="entry name" value="aa-tRNA-synt_IIb"/>
</dbReference>
<dbReference type="AlphaFoldDB" id="A0A2T9JFK0"/>
<dbReference type="RefSeq" id="WP_116567481.1">
    <property type="nucleotide sequence ID" value="NZ_QDKP01000036.1"/>
</dbReference>
<feature type="binding site" evidence="13">
    <location>
        <position position="314"/>
    </location>
    <ligand>
        <name>L-serine</name>
        <dbReference type="ChEBI" id="CHEBI:33384"/>
    </ligand>
</feature>
<feature type="domain" description="Aminoacyl-transfer RNA synthetases class-II family profile" evidence="16">
    <location>
        <begin position="177"/>
        <end position="462"/>
    </location>
</feature>
<dbReference type="InterPro" id="IPR033729">
    <property type="entry name" value="SerRS_core"/>
</dbReference>
<proteinExistence type="inferred from homology"/>
<evidence type="ECO:0000256" key="5">
    <source>
        <dbReference type="ARBA" id="ARBA00022598"/>
    </source>
</evidence>
<evidence type="ECO:0000256" key="6">
    <source>
        <dbReference type="ARBA" id="ARBA00022741"/>
    </source>
</evidence>